<dbReference type="OrthoDB" id="9771302at2"/>
<dbReference type="EMBL" id="SOFP01000047">
    <property type="protein sequence ID" value="TFC14703.1"/>
    <property type="molecule type" value="Genomic_DNA"/>
</dbReference>
<dbReference type="PANTHER" id="PTHR43355">
    <property type="entry name" value="FLAVIN REDUCTASE (NADPH)"/>
    <property type="match status" value="1"/>
</dbReference>
<comment type="caution">
    <text evidence="2">The sequence shown here is derived from an EMBL/GenBank/DDBJ whole genome shotgun (WGS) entry which is preliminary data.</text>
</comment>
<organism evidence="2 3">
    <name type="scientific">Cryobacterium algoritolerans</name>
    <dbReference type="NCBI Taxonomy" id="1259184"/>
    <lineage>
        <taxon>Bacteria</taxon>
        <taxon>Bacillati</taxon>
        <taxon>Actinomycetota</taxon>
        <taxon>Actinomycetes</taxon>
        <taxon>Micrococcales</taxon>
        <taxon>Microbacteriaceae</taxon>
        <taxon>Cryobacterium</taxon>
    </lineage>
</organism>
<dbReference type="InterPro" id="IPR036291">
    <property type="entry name" value="NAD(P)-bd_dom_sf"/>
</dbReference>
<dbReference type="GO" id="GO:0042602">
    <property type="term" value="F:riboflavin reductase (NADPH) activity"/>
    <property type="evidence" value="ECO:0007669"/>
    <property type="project" value="TreeGrafter"/>
</dbReference>
<feature type="domain" description="NAD(P)-binding" evidence="1">
    <location>
        <begin position="7"/>
        <end position="199"/>
    </location>
</feature>
<name>A0A4R8WW42_9MICO</name>
<sequence length="215" mass="23292">MDVVVFGAAGATGLLTCRQALAAGHRVRAVSRRPDRLPLPSNERLVQVRADVVSGSGVAAAVAGTDAVLSVIGSSYQRREVTVYSLGVRAIVSAMRSDARGRRLVVVSSGLTYPPPPMNWFADHVLFPFLRGVPGRTLYADMRAMEEYLRGCEDIEWTVMRPGRLFDRNAVSDYRVDLDHPTQGYTSRADLAAAMVAELGPRGDVHAAVAPTTRR</sequence>
<protein>
    <submittedName>
        <fullName evidence="2">NAD-dependent epimerase/dehydratase family protein</fullName>
    </submittedName>
</protein>
<evidence type="ECO:0000259" key="1">
    <source>
        <dbReference type="Pfam" id="PF13460"/>
    </source>
</evidence>
<dbReference type="RefSeq" id="WP_134567535.1">
    <property type="nucleotide sequence ID" value="NZ_SOFP01000047.1"/>
</dbReference>
<dbReference type="Proteomes" id="UP000298412">
    <property type="component" value="Unassembled WGS sequence"/>
</dbReference>
<gene>
    <name evidence="2" type="ORF">E3O19_10995</name>
</gene>
<dbReference type="AlphaFoldDB" id="A0A4R8WW42"/>
<dbReference type="GO" id="GO:0004074">
    <property type="term" value="F:biliverdin reductase [NAD(P)H] activity"/>
    <property type="evidence" value="ECO:0007669"/>
    <property type="project" value="TreeGrafter"/>
</dbReference>
<dbReference type="Pfam" id="PF13460">
    <property type="entry name" value="NAD_binding_10"/>
    <property type="match status" value="1"/>
</dbReference>
<dbReference type="Gene3D" id="3.40.50.720">
    <property type="entry name" value="NAD(P)-binding Rossmann-like Domain"/>
    <property type="match status" value="1"/>
</dbReference>
<evidence type="ECO:0000313" key="2">
    <source>
        <dbReference type="EMBL" id="TFC14703.1"/>
    </source>
</evidence>
<dbReference type="SUPFAM" id="SSF51735">
    <property type="entry name" value="NAD(P)-binding Rossmann-fold domains"/>
    <property type="match status" value="1"/>
</dbReference>
<reference evidence="2 3" key="1">
    <citation type="submission" date="2019-03" db="EMBL/GenBank/DDBJ databases">
        <title>Genomics of glacier-inhabiting Cryobacterium strains.</title>
        <authorList>
            <person name="Liu Q."/>
            <person name="Xin Y.-H."/>
        </authorList>
    </citation>
    <scope>NUCLEOTIDE SEQUENCE [LARGE SCALE GENOMIC DNA]</scope>
    <source>
        <strain evidence="2 3">MDT1-3</strain>
    </source>
</reference>
<proteinExistence type="predicted"/>
<dbReference type="InterPro" id="IPR016040">
    <property type="entry name" value="NAD(P)-bd_dom"/>
</dbReference>
<dbReference type="PANTHER" id="PTHR43355:SF2">
    <property type="entry name" value="FLAVIN REDUCTASE (NADPH)"/>
    <property type="match status" value="1"/>
</dbReference>
<keyword evidence="3" id="KW-1185">Reference proteome</keyword>
<dbReference type="InterPro" id="IPR051606">
    <property type="entry name" value="Polyketide_Oxido-like"/>
</dbReference>
<accession>A0A4R8WW42</accession>
<evidence type="ECO:0000313" key="3">
    <source>
        <dbReference type="Proteomes" id="UP000298412"/>
    </source>
</evidence>